<dbReference type="EMBL" id="MU151863">
    <property type="protein sequence ID" value="KAF9441557.1"/>
    <property type="molecule type" value="Genomic_DNA"/>
</dbReference>
<keyword evidence="3" id="KW-1185">Reference proteome</keyword>
<reference evidence="2" key="1">
    <citation type="submission" date="2020-11" db="EMBL/GenBank/DDBJ databases">
        <authorList>
            <consortium name="DOE Joint Genome Institute"/>
            <person name="Ahrendt S."/>
            <person name="Riley R."/>
            <person name="Andreopoulos W."/>
            <person name="Labutti K."/>
            <person name="Pangilinan J."/>
            <person name="Ruiz-Duenas F.J."/>
            <person name="Barrasa J.M."/>
            <person name="Sanchez-Garcia M."/>
            <person name="Camarero S."/>
            <person name="Miyauchi S."/>
            <person name="Serrano A."/>
            <person name="Linde D."/>
            <person name="Babiker R."/>
            <person name="Drula E."/>
            <person name="Ayuso-Fernandez I."/>
            <person name="Pacheco R."/>
            <person name="Padilla G."/>
            <person name="Ferreira P."/>
            <person name="Barriuso J."/>
            <person name="Kellner H."/>
            <person name="Castanera R."/>
            <person name="Alfaro M."/>
            <person name="Ramirez L."/>
            <person name="Pisabarro A.G."/>
            <person name="Kuo A."/>
            <person name="Tritt A."/>
            <person name="Lipzen A."/>
            <person name="He G."/>
            <person name="Yan M."/>
            <person name="Ng V."/>
            <person name="Cullen D."/>
            <person name="Martin F."/>
            <person name="Rosso M.-N."/>
            <person name="Henrissat B."/>
            <person name="Hibbett D."/>
            <person name="Martinez A.T."/>
            <person name="Grigoriev I.V."/>
        </authorList>
    </citation>
    <scope>NUCLEOTIDE SEQUENCE</scope>
    <source>
        <strain evidence="2">MF-IS2</strain>
    </source>
</reference>
<feature type="transmembrane region" description="Helical" evidence="1">
    <location>
        <begin position="118"/>
        <end position="138"/>
    </location>
</feature>
<proteinExistence type="predicted"/>
<name>A0A9P5WZR6_9AGAR</name>
<dbReference type="Proteomes" id="UP000807342">
    <property type="component" value="Unassembled WGS sequence"/>
</dbReference>
<evidence type="ECO:0000313" key="3">
    <source>
        <dbReference type="Proteomes" id="UP000807342"/>
    </source>
</evidence>
<keyword evidence="1" id="KW-0472">Membrane</keyword>
<keyword evidence="1" id="KW-1133">Transmembrane helix</keyword>
<gene>
    <name evidence="2" type="ORF">P691DRAFT_854010</name>
</gene>
<feature type="transmembrane region" description="Helical" evidence="1">
    <location>
        <begin position="87"/>
        <end position="106"/>
    </location>
</feature>
<feature type="transmembrane region" description="Helical" evidence="1">
    <location>
        <begin position="208"/>
        <end position="227"/>
    </location>
</feature>
<comment type="caution">
    <text evidence="2">The sequence shown here is derived from an EMBL/GenBank/DDBJ whole genome shotgun (WGS) entry which is preliminary data.</text>
</comment>
<protein>
    <submittedName>
        <fullName evidence="2">Uncharacterized protein</fullName>
    </submittedName>
</protein>
<keyword evidence="1" id="KW-0812">Transmembrane</keyword>
<dbReference type="AlphaFoldDB" id="A0A9P5WZR6"/>
<dbReference type="OrthoDB" id="3341843at2759"/>
<evidence type="ECO:0000256" key="1">
    <source>
        <dbReference type="SAM" id="Phobius"/>
    </source>
</evidence>
<feature type="transmembrane region" description="Helical" evidence="1">
    <location>
        <begin position="168"/>
        <end position="187"/>
    </location>
</feature>
<accession>A0A9P5WZR6</accession>
<sequence length="247" mass="27418">MAETFLSDSLAWQLQILAYIEVILYTASVAEYIHLLPNEVTQVLHPGLLNISNTIYARSDTFGRRGANASERSYIKVPCLVVGLADAWVSSIASACSEFVFFLRTYALWQDNRVAKSFLVVIMTAYATLTLTVPAIIAREENIQLLNSHISFIPSCSLVNQSPNESKLTLWCLLGFLGFDFAMAILAKFKFGYRLGADSLTKKVYTDAIYYFSLNLLVAVASVLLYYESPGPFKGLVGESVWLIPVP</sequence>
<organism evidence="2 3">
    <name type="scientific">Macrolepiota fuliginosa MF-IS2</name>
    <dbReference type="NCBI Taxonomy" id="1400762"/>
    <lineage>
        <taxon>Eukaryota</taxon>
        <taxon>Fungi</taxon>
        <taxon>Dikarya</taxon>
        <taxon>Basidiomycota</taxon>
        <taxon>Agaricomycotina</taxon>
        <taxon>Agaricomycetes</taxon>
        <taxon>Agaricomycetidae</taxon>
        <taxon>Agaricales</taxon>
        <taxon>Agaricineae</taxon>
        <taxon>Agaricaceae</taxon>
        <taxon>Macrolepiota</taxon>
    </lineage>
</organism>
<evidence type="ECO:0000313" key="2">
    <source>
        <dbReference type="EMBL" id="KAF9441557.1"/>
    </source>
</evidence>